<dbReference type="SUPFAM" id="SSF51338">
    <property type="entry name" value="Composite domain of metallo-dependent hydrolases"/>
    <property type="match status" value="1"/>
</dbReference>
<evidence type="ECO:0000313" key="4">
    <source>
        <dbReference type="Proteomes" id="UP000294933"/>
    </source>
</evidence>
<reference evidence="3 4" key="1">
    <citation type="submission" date="2018-06" db="EMBL/GenBank/DDBJ databases">
        <title>A transcriptomic atlas of mushroom development highlights an independent origin of complex multicellularity.</title>
        <authorList>
            <consortium name="DOE Joint Genome Institute"/>
            <person name="Krizsan K."/>
            <person name="Almasi E."/>
            <person name="Merenyi Z."/>
            <person name="Sahu N."/>
            <person name="Viragh M."/>
            <person name="Koszo T."/>
            <person name="Mondo S."/>
            <person name="Kiss B."/>
            <person name="Balint B."/>
            <person name="Kues U."/>
            <person name="Barry K."/>
            <person name="Hegedus J.C."/>
            <person name="Henrissat B."/>
            <person name="Johnson J."/>
            <person name="Lipzen A."/>
            <person name="Ohm R."/>
            <person name="Nagy I."/>
            <person name="Pangilinan J."/>
            <person name="Yan J."/>
            <person name="Xiong Y."/>
            <person name="Grigoriev I.V."/>
            <person name="Hibbett D.S."/>
            <person name="Nagy L.G."/>
        </authorList>
    </citation>
    <scope>NUCLEOTIDE SEQUENCE [LARGE SCALE GENOMIC DNA]</scope>
    <source>
        <strain evidence="3 4">SZMC22713</strain>
    </source>
</reference>
<dbReference type="InterPro" id="IPR011059">
    <property type="entry name" value="Metal-dep_hydrolase_composite"/>
</dbReference>
<evidence type="ECO:0000259" key="2">
    <source>
        <dbReference type="Pfam" id="PF01979"/>
    </source>
</evidence>
<dbReference type="InterPro" id="IPR006680">
    <property type="entry name" value="Amidohydro-rel"/>
</dbReference>
<gene>
    <name evidence="3" type="ORF">BD410DRAFT_316586</name>
</gene>
<dbReference type="AlphaFoldDB" id="A0A4Y7Q2X2"/>
<dbReference type="GO" id="GO:0005737">
    <property type="term" value="C:cytoplasm"/>
    <property type="evidence" value="ECO:0007669"/>
    <property type="project" value="TreeGrafter"/>
</dbReference>
<dbReference type="STRING" id="50990.A0A4Y7Q2X2"/>
<dbReference type="GO" id="GO:0004038">
    <property type="term" value="F:allantoinase activity"/>
    <property type="evidence" value="ECO:0007669"/>
    <property type="project" value="TreeGrafter"/>
</dbReference>
<dbReference type="InterPro" id="IPR032466">
    <property type="entry name" value="Metal_Hydrolase"/>
</dbReference>
<dbReference type="InterPro" id="IPR050138">
    <property type="entry name" value="DHOase/Allantoinase_Hydrolase"/>
</dbReference>
<dbReference type="PANTHER" id="PTHR43668">
    <property type="entry name" value="ALLANTOINASE"/>
    <property type="match status" value="1"/>
</dbReference>
<accession>A0A4Y7Q2X2</accession>
<dbReference type="OrthoDB" id="10258955at2759"/>
<organism evidence="3 4">
    <name type="scientific">Rickenella mellea</name>
    <dbReference type="NCBI Taxonomy" id="50990"/>
    <lineage>
        <taxon>Eukaryota</taxon>
        <taxon>Fungi</taxon>
        <taxon>Dikarya</taxon>
        <taxon>Basidiomycota</taxon>
        <taxon>Agaricomycotina</taxon>
        <taxon>Agaricomycetes</taxon>
        <taxon>Hymenochaetales</taxon>
        <taxon>Rickenellaceae</taxon>
        <taxon>Rickenella</taxon>
    </lineage>
</organism>
<keyword evidence="1" id="KW-0812">Transmembrane</keyword>
<evidence type="ECO:0000256" key="1">
    <source>
        <dbReference type="SAM" id="Phobius"/>
    </source>
</evidence>
<dbReference type="Pfam" id="PF01979">
    <property type="entry name" value="Amidohydro_1"/>
    <property type="match status" value="1"/>
</dbReference>
<dbReference type="GO" id="GO:0006145">
    <property type="term" value="P:purine nucleobase catabolic process"/>
    <property type="evidence" value="ECO:0007669"/>
    <property type="project" value="TreeGrafter"/>
</dbReference>
<protein>
    <recommendedName>
        <fullName evidence="2">Amidohydrolase-related domain-containing protein</fullName>
    </recommendedName>
</protein>
<feature type="transmembrane region" description="Helical" evidence="1">
    <location>
        <begin position="26"/>
        <end position="45"/>
    </location>
</feature>
<dbReference type="VEuPathDB" id="FungiDB:BD410DRAFT_316586"/>
<sequence length="959" mass="103969">MKGSLGNIRNDTDVLSRARTRQRVRIWSNFRLYLLVAVSIAIITVQTRRRGSTSYANAERKQVLEKCKYLKTPPGPPPGFGSRTHSDRFVAGTKPVLLKNAQIWTAARNGTETIYGNVFLDGGIVKAVGYIPPSMLRDREIRVQNVRGSWVTPGLVDLHSHIGVYSAPSLRGASDGNSRKAPILPWLRSIDGLNTHDASYELAMAGGVTTAQILPGSANNIGGQAFVIKLRPTQERSPTSKVVEPPYSLNGTQFDHSLTPRWRHMKHACGENPSRVYSQTRMDSGWYFRDAYNTARKLKESQDAYCSKAEAGNWDNLGTFPEDLQWEALADVLRGKVKLSVHCYEAVDLDGIVRLSHEFEFPVASFHHAGETYLVPDLLKKAWGGAPAIALFASNFRKKREAYRGSEFAPRVLADHGIPVVMKSDHPVVNSRYLMNEAALAHYYGLNPALALASVTSTPAKAAGLGHRLGSIQVGYDADIVVWDSHPLSLGATPTQVYIDGIPQFSDPYTLTKPYPFHVLPETPDFDKEAKEAVEFEGLPPLEPRRRRGNVLFTNVKSIHHKERVGESGESTIKLLFDTDADESRSAMKSVLVRDGNVVCIEDETTNCITVEKENVEIIDLKGGALAPALTSFGSPLGLVEIRLEASTNDGVVPDPLAVNFPSSVPYTVPRAVDGLQFGGRNTLLAYRSGVGSAVTAPVGGGVILGVSTAFSAGALNGQENGAILRKDVALHVAISRTASPSVGTQIALLRRLLFEKRQNLNMSRDSDLALHAFESIRSGTMTLVVHVENADIMATILQLKADYEVEASRKLVLTFAGAAEAHLLARQIAEAGVGVIVSPSRPFPGLWDQRRILPGPPLSRDSAVTKLLAHNVNVAIGVVDEYAARNTRLDIAWASLESNGTMDISTAIALASTNLEKALGLESHLSDDLVAFRGGGVVDLASKVIGIASARRGCVDIF</sequence>
<dbReference type="Gene3D" id="3.20.20.140">
    <property type="entry name" value="Metal-dependent hydrolases"/>
    <property type="match status" value="2"/>
</dbReference>
<dbReference type="Proteomes" id="UP000294933">
    <property type="component" value="Unassembled WGS sequence"/>
</dbReference>
<dbReference type="EMBL" id="ML170183">
    <property type="protein sequence ID" value="TDL21140.1"/>
    <property type="molecule type" value="Genomic_DNA"/>
</dbReference>
<dbReference type="PANTHER" id="PTHR43668:SF5">
    <property type="entry name" value="AMIDOHYDROLASE 3 DOMAIN-CONTAINING PROTEIN"/>
    <property type="match status" value="1"/>
</dbReference>
<keyword evidence="1" id="KW-1133">Transmembrane helix</keyword>
<evidence type="ECO:0000313" key="3">
    <source>
        <dbReference type="EMBL" id="TDL21140.1"/>
    </source>
</evidence>
<keyword evidence="1" id="KW-0472">Membrane</keyword>
<proteinExistence type="predicted"/>
<name>A0A4Y7Q2X2_9AGAM</name>
<feature type="domain" description="Amidohydrolase-related" evidence="2">
    <location>
        <begin position="408"/>
        <end position="492"/>
    </location>
</feature>
<dbReference type="SUPFAM" id="SSF51556">
    <property type="entry name" value="Metallo-dependent hydrolases"/>
    <property type="match status" value="2"/>
</dbReference>
<keyword evidence="4" id="KW-1185">Reference proteome</keyword>